<dbReference type="InterPro" id="IPR001647">
    <property type="entry name" value="HTH_TetR"/>
</dbReference>
<dbReference type="Proteomes" id="UP000238650">
    <property type="component" value="Unassembled WGS sequence"/>
</dbReference>
<dbReference type="InterPro" id="IPR009057">
    <property type="entry name" value="Homeodomain-like_sf"/>
</dbReference>
<evidence type="ECO:0000313" key="6">
    <source>
        <dbReference type="EMBL" id="PRI10464.1"/>
    </source>
</evidence>
<accession>A0A2S9QLL2</accession>
<evidence type="ECO:0000256" key="3">
    <source>
        <dbReference type="ARBA" id="ARBA00023163"/>
    </source>
</evidence>
<dbReference type="PANTHER" id="PTHR30055">
    <property type="entry name" value="HTH-TYPE TRANSCRIPTIONAL REGULATOR RUTR"/>
    <property type="match status" value="1"/>
</dbReference>
<dbReference type="PROSITE" id="PS50977">
    <property type="entry name" value="HTH_TETR_2"/>
    <property type="match status" value="1"/>
</dbReference>
<comment type="caution">
    <text evidence="6">The sequence shown here is derived from an EMBL/GenBank/DDBJ whole genome shotgun (WGS) entry which is preliminary data.</text>
</comment>
<evidence type="ECO:0000259" key="5">
    <source>
        <dbReference type="PROSITE" id="PS50977"/>
    </source>
</evidence>
<feature type="DNA-binding region" description="H-T-H motif" evidence="4">
    <location>
        <begin position="39"/>
        <end position="58"/>
    </location>
</feature>
<dbReference type="GO" id="GO:0003700">
    <property type="term" value="F:DNA-binding transcription factor activity"/>
    <property type="evidence" value="ECO:0007669"/>
    <property type="project" value="TreeGrafter"/>
</dbReference>
<dbReference type="InterPro" id="IPR050109">
    <property type="entry name" value="HTH-type_TetR-like_transc_reg"/>
</dbReference>
<dbReference type="OrthoDB" id="4546168at2"/>
<dbReference type="Gene3D" id="1.10.357.10">
    <property type="entry name" value="Tetracycline Repressor, domain 2"/>
    <property type="match status" value="1"/>
</dbReference>
<keyword evidence="2 4" id="KW-0238">DNA-binding</keyword>
<evidence type="ECO:0000256" key="1">
    <source>
        <dbReference type="ARBA" id="ARBA00023015"/>
    </source>
</evidence>
<sequence>MESRSGTQGRRERAKEDKRRRIMDAARTLFAEHGVGGVTTQRIADRADVAIGTLYLYAATKAELLILVQNQKFADAIETGLTAANAAAGRGSDTIDVVLALVEPVVACIREQPENGRTYLHELVFGDPLEPHRRDGLTLSLRLEEGITGVLSADPAINAADAGTRARVVTSIIHVTTTATVHLHTALPGILDQIRQQVTAVLPRTAHAA</sequence>
<keyword evidence="7" id="KW-1185">Reference proteome</keyword>
<dbReference type="PRINTS" id="PR00455">
    <property type="entry name" value="HTHTETR"/>
</dbReference>
<evidence type="ECO:0000313" key="7">
    <source>
        <dbReference type="Proteomes" id="UP000238650"/>
    </source>
</evidence>
<gene>
    <name evidence="6" type="ORF">B4915_11840</name>
</gene>
<proteinExistence type="predicted"/>
<dbReference type="SUPFAM" id="SSF46689">
    <property type="entry name" value="Homeodomain-like"/>
    <property type="match status" value="1"/>
</dbReference>
<organism evidence="6 7">
    <name type="scientific">Leucobacter massiliensis</name>
    <dbReference type="NCBI Taxonomy" id="1686285"/>
    <lineage>
        <taxon>Bacteria</taxon>
        <taxon>Bacillati</taxon>
        <taxon>Actinomycetota</taxon>
        <taxon>Actinomycetes</taxon>
        <taxon>Micrococcales</taxon>
        <taxon>Microbacteriaceae</taxon>
        <taxon>Leucobacter</taxon>
    </lineage>
</organism>
<dbReference type="RefSeq" id="WP_105806029.1">
    <property type="nucleotide sequence ID" value="NZ_MWZD01000019.1"/>
</dbReference>
<reference evidence="6 7" key="1">
    <citation type="journal article" date="2017" name="New Microbes New Infect">
        <title>Genome sequence of 'Leucobacter massiliensis' sp. nov. isolated from human pharynx after travel to the 2014 Hajj.</title>
        <authorList>
            <person name="Leangapichart T."/>
            <person name="Gautret P."/>
            <person name="Nguyen T.T."/>
            <person name="Armstrong N."/>
            <person name="Rolain J.M."/>
        </authorList>
    </citation>
    <scope>NUCLEOTIDE SEQUENCE [LARGE SCALE GENOMIC DNA]</scope>
    <source>
        <strain evidence="6 7">122RC15</strain>
    </source>
</reference>
<dbReference type="EMBL" id="MWZD01000019">
    <property type="protein sequence ID" value="PRI10464.1"/>
    <property type="molecule type" value="Genomic_DNA"/>
</dbReference>
<name>A0A2S9QLL2_9MICO</name>
<evidence type="ECO:0000256" key="2">
    <source>
        <dbReference type="ARBA" id="ARBA00023125"/>
    </source>
</evidence>
<feature type="domain" description="HTH tetR-type" evidence="5">
    <location>
        <begin position="16"/>
        <end position="76"/>
    </location>
</feature>
<dbReference type="GO" id="GO:0000976">
    <property type="term" value="F:transcription cis-regulatory region binding"/>
    <property type="evidence" value="ECO:0007669"/>
    <property type="project" value="TreeGrafter"/>
</dbReference>
<dbReference type="PANTHER" id="PTHR30055:SF234">
    <property type="entry name" value="HTH-TYPE TRANSCRIPTIONAL REGULATOR BETI"/>
    <property type="match status" value="1"/>
</dbReference>
<protein>
    <submittedName>
        <fullName evidence="6">TetR family transcriptional regulator</fullName>
    </submittedName>
</protein>
<dbReference type="Pfam" id="PF00440">
    <property type="entry name" value="TetR_N"/>
    <property type="match status" value="1"/>
</dbReference>
<keyword evidence="1" id="KW-0805">Transcription regulation</keyword>
<keyword evidence="3" id="KW-0804">Transcription</keyword>
<evidence type="ECO:0000256" key="4">
    <source>
        <dbReference type="PROSITE-ProRule" id="PRU00335"/>
    </source>
</evidence>
<dbReference type="AlphaFoldDB" id="A0A2S9QLL2"/>